<protein>
    <recommendedName>
        <fullName evidence="4">Phospholipid methyltransferase</fullName>
    </recommendedName>
</protein>
<feature type="transmembrane region" description="Helical" evidence="1">
    <location>
        <begin position="12"/>
        <end position="32"/>
    </location>
</feature>
<dbReference type="Pfam" id="PF13489">
    <property type="entry name" value="Methyltransf_23"/>
    <property type="match status" value="1"/>
</dbReference>
<proteinExistence type="predicted"/>
<organism evidence="2 3">
    <name type="scientific">Rhinocladiella mackenziei CBS 650.93</name>
    <dbReference type="NCBI Taxonomy" id="1442369"/>
    <lineage>
        <taxon>Eukaryota</taxon>
        <taxon>Fungi</taxon>
        <taxon>Dikarya</taxon>
        <taxon>Ascomycota</taxon>
        <taxon>Pezizomycotina</taxon>
        <taxon>Eurotiomycetes</taxon>
        <taxon>Chaetothyriomycetidae</taxon>
        <taxon>Chaetothyriales</taxon>
        <taxon>Herpotrichiellaceae</taxon>
        <taxon>Rhinocladiella</taxon>
    </lineage>
</organism>
<dbReference type="PANTHER" id="PTHR45036:SF1">
    <property type="entry name" value="METHYLTRANSFERASE LIKE 7A"/>
    <property type="match status" value="1"/>
</dbReference>
<dbReference type="CDD" id="cd02440">
    <property type="entry name" value="AdoMet_MTases"/>
    <property type="match status" value="1"/>
</dbReference>
<evidence type="ECO:0000256" key="1">
    <source>
        <dbReference type="SAM" id="Phobius"/>
    </source>
</evidence>
<dbReference type="HOGENOM" id="CLU_037990_6_1_1"/>
<dbReference type="GeneID" id="25293953"/>
<evidence type="ECO:0000313" key="2">
    <source>
        <dbReference type="EMBL" id="KIX05010.1"/>
    </source>
</evidence>
<gene>
    <name evidence="2" type="ORF">Z518_05882</name>
</gene>
<dbReference type="EMBL" id="KN847478">
    <property type="protein sequence ID" value="KIX05010.1"/>
    <property type="molecule type" value="Genomic_DNA"/>
</dbReference>
<dbReference type="Proteomes" id="UP000053617">
    <property type="component" value="Unassembled WGS sequence"/>
</dbReference>
<keyword evidence="1" id="KW-1133">Transmembrane helix</keyword>
<dbReference type="STRING" id="1442369.A0A0D2J7K6"/>
<evidence type="ECO:0000313" key="3">
    <source>
        <dbReference type="Proteomes" id="UP000053617"/>
    </source>
</evidence>
<evidence type="ECO:0008006" key="4">
    <source>
        <dbReference type="Google" id="ProtNLM"/>
    </source>
</evidence>
<keyword evidence="1" id="KW-0472">Membrane</keyword>
<dbReference type="VEuPathDB" id="FungiDB:Z518_05882"/>
<dbReference type="Gene3D" id="3.40.50.150">
    <property type="entry name" value="Vaccinia Virus protein VP39"/>
    <property type="match status" value="1"/>
</dbReference>
<dbReference type="OrthoDB" id="540004at2759"/>
<keyword evidence="3" id="KW-1185">Reference proteome</keyword>
<sequence>MAPSTAEYLMHLLIPLPFIGLSVLYFILTFVLNPLLPLTNFSSYKEKTFARFWLAFGPALSAHVPAALPRLLAQSRGIVLDIGPGSGEQLHHFSRPENITAIYGVEPGVSLHERLRAAAEKVGLGRKYHVLGATADLESIVPCLVKQGLIKPKQTSEGDLELFDEITCIRVLCGVPNQPGTIADLYSLLKPGGRFVMCEHVRNKTDTLAGIAQKLYMILGWGALMGGCDMMRDTLSELTKVAKEKDGGWEKIEVEEVDDFSPSVHVVGVLTKKRK</sequence>
<dbReference type="SUPFAM" id="SSF53335">
    <property type="entry name" value="S-adenosyl-L-methionine-dependent methyltransferases"/>
    <property type="match status" value="1"/>
</dbReference>
<dbReference type="InterPro" id="IPR029063">
    <property type="entry name" value="SAM-dependent_MTases_sf"/>
</dbReference>
<dbReference type="PANTHER" id="PTHR45036">
    <property type="entry name" value="METHYLTRANSFERASE LIKE 7B"/>
    <property type="match status" value="1"/>
</dbReference>
<reference evidence="2 3" key="1">
    <citation type="submission" date="2015-01" db="EMBL/GenBank/DDBJ databases">
        <title>The Genome Sequence of Rhinocladiella mackenzie CBS 650.93.</title>
        <authorList>
            <consortium name="The Broad Institute Genomics Platform"/>
            <person name="Cuomo C."/>
            <person name="de Hoog S."/>
            <person name="Gorbushina A."/>
            <person name="Stielow B."/>
            <person name="Teixiera M."/>
            <person name="Abouelleil A."/>
            <person name="Chapman S.B."/>
            <person name="Priest M."/>
            <person name="Young S.K."/>
            <person name="Wortman J."/>
            <person name="Nusbaum C."/>
            <person name="Birren B."/>
        </authorList>
    </citation>
    <scope>NUCLEOTIDE SEQUENCE [LARGE SCALE GENOMIC DNA]</scope>
    <source>
        <strain evidence="2 3">CBS 650.93</strain>
    </source>
</reference>
<dbReference type="InterPro" id="IPR052356">
    <property type="entry name" value="Thiol_S-MT"/>
</dbReference>
<dbReference type="AlphaFoldDB" id="A0A0D2J7K6"/>
<keyword evidence="1" id="KW-0812">Transmembrane</keyword>
<dbReference type="RefSeq" id="XP_013272146.1">
    <property type="nucleotide sequence ID" value="XM_013416692.1"/>
</dbReference>
<name>A0A0D2J7K6_9EURO</name>
<accession>A0A0D2J7K6</accession>